<proteinExistence type="predicted"/>
<name>A0A834WRM5_9FABA</name>
<evidence type="ECO:0000313" key="3">
    <source>
        <dbReference type="Proteomes" id="UP000634136"/>
    </source>
</evidence>
<dbReference type="Proteomes" id="UP000634136">
    <property type="component" value="Unassembled WGS sequence"/>
</dbReference>
<dbReference type="EMBL" id="JAAIUW010000006">
    <property type="protein sequence ID" value="KAF7827389.1"/>
    <property type="molecule type" value="Genomic_DNA"/>
</dbReference>
<feature type="region of interest" description="Disordered" evidence="1">
    <location>
        <begin position="1"/>
        <end position="30"/>
    </location>
</feature>
<reference evidence="2" key="1">
    <citation type="submission" date="2020-09" db="EMBL/GenBank/DDBJ databases">
        <title>Genome-Enabled Discovery of Anthraquinone Biosynthesis in Senna tora.</title>
        <authorList>
            <person name="Kang S.-H."/>
            <person name="Pandey R.P."/>
            <person name="Lee C.-M."/>
            <person name="Sim J.-S."/>
            <person name="Jeong J.-T."/>
            <person name="Choi B.-S."/>
            <person name="Jung M."/>
            <person name="Ginzburg D."/>
            <person name="Zhao K."/>
            <person name="Won S.Y."/>
            <person name="Oh T.-J."/>
            <person name="Yu Y."/>
            <person name="Kim N.-H."/>
            <person name="Lee O.R."/>
            <person name="Lee T.-H."/>
            <person name="Bashyal P."/>
            <person name="Kim T.-S."/>
            <person name="Lee W.-H."/>
            <person name="Kawkins C."/>
            <person name="Kim C.-K."/>
            <person name="Kim J.S."/>
            <person name="Ahn B.O."/>
            <person name="Rhee S.Y."/>
            <person name="Sohng J.K."/>
        </authorList>
    </citation>
    <scope>NUCLEOTIDE SEQUENCE</scope>
    <source>
        <tissue evidence="2">Leaf</tissue>
    </source>
</reference>
<protein>
    <submittedName>
        <fullName evidence="2">Uncharacterized protein</fullName>
    </submittedName>
</protein>
<feature type="compositionally biased region" description="Basic and acidic residues" evidence="1">
    <location>
        <begin position="19"/>
        <end position="30"/>
    </location>
</feature>
<accession>A0A834WRM5</accession>
<keyword evidence="3" id="KW-1185">Reference proteome</keyword>
<dbReference type="AlphaFoldDB" id="A0A834WRM5"/>
<sequence length="30" mass="3471">MDKKQENENLEDNTGSGSKQEEIFKRAKDT</sequence>
<organism evidence="2 3">
    <name type="scientific">Senna tora</name>
    <dbReference type="NCBI Taxonomy" id="362788"/>
    <lineage>
        <taxon>Eukaryota</taxon>
        <taxon>Viridiplantae</taxon>
        <taxon>Streptophyta</taxon>
        <taxon>Embryophyta</taxon>
        <taxon>Tracheophyta</taxon>
        <taxon>Spermatophyta</taxon>
        <taxon>Magnoliopsida</taxon>
        <taxon>eudicotyledons</taxon>
        <taxon>Gunneridae</taxon>
        <taxon>Pentapetalae</taxon>
        <taxon>rosids</taxon>
        <taxon>fabids</taxon>
        <taxon>Fabales</taxon>
        <taxon>Fabaceae</taxon>
        <taxon>Caesalpinioideae</taxon>
        <taxon>Cassia clade</taxon>
        <taxon>Senna</taxon>
    </lineage>
</organism>
<evidence type="ECO:0000313" key="2">
    <source>
        <dbReference type="EMBL" id="KAF7827389.1"/>
    </source>
</evidence>
<gene>
    <name evidence="2" type="ORF">G2W53_018553</name>
</gene>
<evidence type="ECO:0000256" key="1">
    <source>
        <dbReference type="SAM" id="MobiDB-lite"/>
    </source>
</evidence>
<comment type="caution">
    <text evidence="2">The sequence shown here is derived from an EMBL/GenBank/DDBJ whole genome shotgun (WGS) entry which is preliminary data.</text>
</comment>